<dbReference type="AlphaFoldDB" id="A0AA36ALR9"/>
<dbReference type="EMBL" id="OX597815">
    <property type="protein sequence ID" value="CAI9718486.1"/>
    <property type="molecule type" value="Genomic_DNA"/>
</dbReference>
<dbReference type="Proteomes" id="UP001162480">
    <property type="component" value="Chromosome 2"/>
</dbReference>
<reference evidence="1" key="1">
    <citation type="submission" date="2023-08" db="EMBL/GenBank/DDBJ databases">
        <authorList>
            <person name="Alioto T."/>
            <person name="Alioto T."/>
            <person name="Gomez Garrido J."/>
        </authorList>
    </citation>
    <scope>NUCLEOTIDE SEQUENCE</scope>
</reference>
<proteinExistence type="predicted"/>
<organism evidence="1 2">
    <name type="scientific">Octopus vulgaris</name>
    <name type="common">Common octopus</name>
    <dbReference type="NCBI Taxonomy" id="6645"/>
    <lineage>
        <taxon>Eukaryota</taxon>
        <taxon>Metazoa</taxon>
        <taxon>Spiralia</taxon>
        <taxon>Lophotrochozoa</taxon>
        <taxon>Mollusca</taxon>
        <taxon>Cephalopoda</taxon>
        <taxon>Coleoidea</taxon>
        <taxon>Octopodiformes</taxon>
        <taxon>Octopoda</taxon>
        <taxon>Incirrata</taxon>
        <taxon>Octopodidae</taxon>
        <taxon>Octopus</taxon>
    </lineage>
</organism>
<sequence>MLITEDSSNNIFPCTGAPLETSKEEKWVDYISLLRFPVYLPAQDVLIEFQMEEGSANGMTFISNIAACCLDGIKLVSHLGQTIPVVTSDLLTYQKNLFRSEFIYRMFLHHYKYKPWNCHHSEKLE</sequence>
<evidence type="ECO:0000313" key="1">
    <source>
        <dbReference type="EMBL" id="CAI9718486.1"/>
    </source>
</evidence>
<accession>A0AA36ALR9</accession>
<name>A0AA36ALR9_OCTVU</name>
<keyword evidence="2" id="KW-1185">Reference proteome</keyword>
<gene>
    <name evidence="1" type="ORF">OCTVUL_1B008392</name>
</gene>
<protein>
    <submittedName>
        <fullName evidence="1">Uncharacterized protein</fullName>
    </submittedName>
</protein>
<evidence type="ECO:0000313" key="2">
    <source>
        <dbReference type="Proteomes" id="UP001162480"/>
    </source>
</evidence>